<organism evidence="1 2">
    <name type="scientific">Persicimonas caeni</name>
    <dbReference type="NCBI Taxonomy" id="2292766"/>
    <lineage>
        <taxon>Bacteria</taxon>
        <taxon>Deltaproteobacteria</taxon>
        <taxon>Bradymonadales</taxon>
        <taxon>Bradymonadaceae</taxon>
        <taxon>Persicimonas</taxon>
    </lineage>
</organism>
<dbReference type="Proteomes" id="UP000315995">
    <property type="component" value="Chromosome"/>
</dbReference>
<reference evidence="1 2" key="1">
    <citation type="submission" date="2019-06" db="EMBL/GenBank/DDBJ databases">
        <title>Persicimonas caeni gen. nov., sp. nov., a predatory bacterium isolated from solar saltern.</title>
        <authorList>
            <person name="Wang S."/>
        </authorList>
    </citation>
    <scope>NUCLEOTIDE SEQUENCE [LARGE SCALE GENOMIC DNA]</scope>
    <source>
        <strain evidence="1 2">YN101</strain>
    </source>
</reference>
<gene>
    <name evidence="1" type="ORF">FIV42_23205</name>
</gene>
<accession>A0A5B8YAS0</accession>
<evidence type="ECO:0000313" key="1">
    <source>
        <dbReference type="EMBL" id="QDG53543.1"/>
    </source>
</evidence>
<evidence type="ECO:0008006" key="3">
    <source>
        <dbReference type="Google" id="ProtNLM"/>
    </source>
</evidence>
<evidence type="ECO:0000313" key="2">
    <source>
        <dbReference type="Proteomes" id="UP000315995"/>
    </source>
</evidence>
<sequence length="171" mass="17950">MSKIGDARDKGLKLATGLVAGAVATWAMKKVTTMLASSQKTGSKIEEAFAEKKPAEEVLVDKVSKKMGKRLSRKDRKRAVKGVKWGLGVGNGVAIAMARRRLGAGDSLLRGALFGVATFVLVEEILKPAVGVHKGPGALPWQAHARQFAGHATYGLVNAGVRKAAGKVLPV</sequence>
<dbReference type="AlphaFoldDB" id="A0A4Y6PZ52"/>
<accession>A0A4Y6PZ52</accession>
<dbReference type="EMBL" id="CP041186">
    <property type="protein sequence ID" value="QDG53543.1"/>
    <property type="molecule type" value="Genomic_DNA"/>
</dbReference>
<dbReference type="OrthoDB" id="5509891at2"/>
<name>A0A4Y6PZ52_PERCE</name>
<proteinExistence type="predicted"/>
<keyword evidence="2" id="KW-1185">Reference proteome</keyword>
<protein>
    <recommendedName>
        <fullName evidence="3">DUF1440 domain-containing protein</fullName>
    </recommendedName>
</protein>
<dbReference type="RefSeq" id="WP_141199997.1">
    <property type="nucleotide sequence ID" value="NZ_CP041186.1"/>
</dbReference>